<dbReference type="OrthoDB" id="85822at2157"/>
<dbReference type="HAMAP" id="MF_02223">
    <property type="entry name" value="Pantoate_kinase"/>
    <property type="match status" value="1"/>
</dbReference>
<dbReference type="Proteomes" id="UP000011566">
    <property type="component" value="Unassembled WGS sequence"/>
</dbReference>
<dbReference type="InterPro" id="IPR020568">
    <property type="entry name" value="Ribosomal_Su5_D2-typ_SF"/>
</dbReference>
<dbReference type="InterPro" id="IPR012043">
    <property type="entry name" value="PoK"/>
</dbReference>
<protein>
    <recommendedName>
        <fullName evidence="1">Pantoate kinase</fullName>
        <shortName evidence="1">PoK</shortName>
        <ecNumber evidence="1">2.7.1.169</ecNumber>
    </recommendedName>
</protein>
<name>M0LTT0_9EURY</name>
<dbReference type="AlphaFoldDB" id="M0LTT0"/>
<dbReference type="PANTHER" id="PTHR42282:SF1">
    <property type="entry name" value="PANTOATE KINASE"/>
    <property type="match status" value="1"/>
</dbReference>
<keyword evidence="4" id="KW-1185">Reference proteome</keyword>
<evidence type="ECO:0000313" key="4">
    <source>
        <dbReference type="Proteomes" id="UP000011566"/>
    </source>
</evidence>
<gene>
    <name evidence="3" type="ORF">C447_14836</name>
</gene>
<dbReference type="EC" id="2.7.1.169" evidence="1"/>
<dbReference type="eggNOG" id="arCOG04263">
    <property type="taxonomic scope" value="Archaea"/>
</dbReference>
<keyword evidence="1" id="KW-0418">Kinase</keyword>
<comment type="similarity">
    <text evidence="1">Belongs to the GHMP kinase family. PoK subfamily.</text>
</comment>
<dbReference type="InterPro" id="IPR006204">
    <property type="entry name" value="GHMP_kinase_N_dom"/>
</dbReference>
<dbReference type="SUPFAM" id="SSF54211">
    <property type="entry name" value="Ribosomal protein S5 domain 2-like"/>
    <property type="match status" value="1"/>
</dbReference>
<organism evidence="3 4">
    <name type="scientific">Halococcus hamelinensis 100A6</name>
    <dbReference type="NCBI Taxonomy" id="1132509"/>
    <lineage>
        <taxon>Archaea</taxon>
        <taxon>Methanobacteriati</taxon>
        <taxon>Methanobacteriota</taxon>
        <taxon>Stenosarchaea group</taxon>
        <taxon>Halobacteria</taxon>
        <taxon>Halobacteriales</taxon>
        <taxon>Halococcaceae</taxon>
        <taxon>Halococcus</taxon>
    </lineage>
</organism>
<dbReference type="InterPro" id="IPR014721">
    <property type="entry name" value="Ribsml_uS5_D2-typ_fold_subgr"/>
</dbReference>
<dbReference type="UniPathway" id="UPA00241"/>
<dbReference type="PATRIC" id="fig|1132509.6.peg.3453"/>
<keyword evidence="1" id="KW-0067">ATP-binding</keyword>
<sequence length="286" mass="29052">MTRSRVRGSATTDRPRAFVPGHVTGFFSVHRRSEPRKTGSRGVGLALTDGVTVELHPADEPEVVLDGDPIEMEAVTRTLDALGVTARAVVEPSVPVSAGFGVSGGAALGTALVANAAYDLALTENELVGVAHAAEVEAGTGLGDVVAQARGGVPLRLAPGAPAVNRLDGLSVPETRIEYVSFGSRSTDEVIGGDVETLSTAGERALDALLDEPTLPRALSLSRSFAIEADLLTPPVEAAIEAVGEAGGEAAMAMLGETVVAPGEGLSAAGYDPVVCELDPCGARLV</sequence>
<dbReference type="EMBL" id="AOMB01000041">
    <property type="protein sequence ID" value="EMA36543.1"/>
    <property type="molecule type" value="Genomic_DNA"/>
</dbReference>
<reference evidence="3 4" key="1">
    <citation type="journal article" date="2014" name="PLoS Genet.">
        <title>Phylogenetically driven sequencing of extremely halophilic archaea reveals strategies for static and dynamic osmo-response.</title>
        <authorList>
            <person name="Becker E.A."/>
            <person name="Seitzer P.M."/>
            <person name="Tritt A."/>
            <person name="Larsen D."/>
            <person name="Krusor M."/>
            <person name="Yao A.I."/>
            <person name="Wu D."/>
            <person name="Madern D."/>
            <person name="Eisen J.A."/>
            <person name="Darling A.E."/>
            <person name="Facciotti M.T."/>
        </authorList>
    </citation>
    <scope>NUCLEOTIDE SEQUENCE [LARGE SCALE GENOMIC DNA]</scope>
    <source>
        <strain evidence="3 4">100A6</strain>
    </source>
</reference>
<dbReference type="GO" id="GO:0015937">
    <property type="term" value="P:coenzyme A biosynthetic process"/>
    <property type="evidence" value="ECO:0007669"/>
    <property type="project" value="UniProtKB-UniRule"/>
</dbReference>
<keyword evidence="1" id="KW-0547">Nucleotide-binding</keyword>
<evidence type="ECO:0000259" key="2">
    <source>
        <dbReference type="Pfam" id="PF00288"/>
    </source>
</evidence>
<dbReference type="PIRSF" id="PIRSF016896">
    <property type="entry name" value="GHMP_arc_MJ0969"/>
    <property type="match status" value="1"/>
</dbReference>
<comment type="pathway">
    <text evidence="1">Cofactor biosynthesis; coenzyme A biosynthesis.</text>
</comment>
<dbReference type="Gene3D" id="3.30.230.10">
    <property type="match status" value="1"/>
</dbReference>
<evidence type="ECO:0000313" key="3">
    <source>
        <dbReference type="EMBL" id="EMA36543.1"/>
    </source>
</evidence>
<keyword evidence="1" id="KW-0173">Coenzyme A biosynthesis</keyword>
<accession>M0LTT0</accession>
<proteinExistence type="inferred from homology"/>
<dbReference type="RefSeq" id="WP_007695257.1">
    <property type="nucleotide sequence ID" value="NZ_AOMB01000041.1"/>
</dbReference>
<keyword evidence="1" id="KW-0808">Transferase</keyword>
<dbReference type="GO" id="GO:0016301">
    <property type="term" value="F:kinase activity"/>
    <property type="evidence" value="ECO:0007669"/>
    <property type="project" value="UniProtKB-UniRule"/>
</dbReference>
<comment type="caution">
    <text evidence="3">The sequence shown here is derived from an EMBL/GenBank/DDBJ whole genome shotgun (WGS) entry which is preliminary data.</text>
</comment>
<comment type="function">
    <text evidence="1">Phosphorylates (R)-pantoate to form (R)-4-phosphopantoate in the CoA biosynthesis pathway.</text>
</comment>
<dbReference type="PANTHER" id="PTHR42282">
    <property type="entry name" value="PANTOATE KINASE-RELATED"/>
    <property type="match status" value="1"/>
</dbReference>
<evidence type="ECO:0000256" key="1">
    <source>
        <dbReference type="HAMAP-Rule" id="MF_02223"/>
    </source>
</evidence>
<dbReference type="Pfam" id="PF00288">
    <property type="entry name" value="GHMP_kinases_N"/>
    <property type="match status" value="1"/>
</dbReference>
<dbReference type="GO" id="GO:0005524">
    <property type="term" value="F:ATP binding"/>
    <property type="evidence" value="ECO:0007669"/>
    <property type="project" value="UniProtKB-KW"/>
</dbReference>
<feature type="domain" description="GHMP kinase N-terminal" evidence="2">
    <location>
        <begin position="75"/>
        <end position="152"/>
    </location>
</feature>
<comment type="catalytic activity">
    <reaction evidence="1">
        <text>(R)-pantoate + ATP = (R)-4-phosphopantoate + ADP + H(+)</text>
        <dbReference type="Rhea" id="RHEA:28246"/>
        <dbReference type="ChEBI" id="CHEBI:15378"/>
        <dbReference type="ChEBI" id="CHEBI:15980"/>
        <dbReference type="ChEBI" id="CHEBI:30616"/>
        <dbReference type="ChEBI" id="CHEBI:61294"/>
        <dbReference type="ChEBI" id="CHEBI:456216"/>
        <dbReference type="EC" id="2.7.1.169"/>
    </reaction>
</comment>